<reference evidence="10" key="1">
    <citation type="journal article" date="2022" name="Biol. Control">
        <title>In silico genomic analysis of Rhodopseudomonas palustris strains revealed potential biocontrol agents and crop yield enhancers.</title>
        <authorList>
            <person name="Surachat K."/>
            <person name="Kantachote D."/>
            <person name="Deachamag P."/>
            <person name="Wonglapsuwan M."/>
        </authorList>
    </citation>
    <scope>NUCLEOTIDE SEQUENCE</scope>
    <source>
        <strain evidence="10">TLS06</strain>
    </source>
</reference>
<dbReference type="EMBL" id="CP076676">
    <property type="protein sequence ID" value="UYO38151.1"/>
    <property type="molecule type" value="Genomic_DNA"/>
</dbReference>
<dbReference type="InterPro" id="IPR035965">
    <property type="entry name" value="PAS-like_dom_sf"/>
</dbReference>
<evidence type="ECO:0000256" key="2">
    <source>
        <dbReference type="ARBA" id="ARBA00012438"/>
    </source>
</evidence>
<keyword evidence="4" id="KW-0597">Phosphoprotein</keyword>
<comment type="catalytic activity">
    <reaction evidence="1">
        <text>ATP + protein L-histidine = ADP + protein N-phospho-L-histidine.</text>
        <dbReference type="EC" id="2.7.13.3"/>
    </reaction>
</comment>
<dbReference type="EC" id="2.7.13.3" evidence="2"/>
<dbReference type="Gene3D" id="3.30.565.10">
    <property type="entry name" value="Histidine kinase-like ATPase, C-terminal domain"/>
    <property type="match status" value="1"/>
</dbReference>
<dbReference type="Gene3D" id="3.30.450.20">
    <property type="entry name" value="PAS domain"/>
    <property type="match status" value="1"/>
</dbReference>
<evidence type="ECO:0000256" key="5">
    <source>
        <dbReference type="ARBA" id="ARBA00022679"/>
    </source>
</evidence>
<dbReference type="InterPro" id="IPR003594">
    <property type="entry name" value="HATPase_dom"/>
</dbReference>
<evidence type="ECO:0000256" key="8">
    <source>
        <dbReference type="ARBA" id="ARBA00022840"/>
    </source>
</evidence>
<evidence type="ECO:0000256" key="7">
    <source>
        <dbReference type="ARBA" id="ARBA00022777"/>
    </source>
</evidence>
<protein>
    <recommendedName>
        <fullName evidence="3">Blue-light-activated histidine kinase</fullName>
        <ecNumber evidence="2">2.7.13.3</ecNumber>
    </recommendedName>
</protein>
<accession>A0AAX3DV53</accession>
<dbReference type="GO" id="GO:0004673">
    <property type="term" value="F:protein histidine kinase activity"/>
    <property type="evidence" value="ECO:0007669"/>
    <property type="project" value="UniProtKB-EC"/>
</dbReference>
<organism evidence="10 11">
    <name type="scientific">Rhodopseudomonas palustris</name>
    <dbReference type="NCBI Taxonomy" id="1076"/>
    <lineage>
        <taxon>Bacteria</taxon>
        <taxon>Pseudomonadati</taxon>
        <taxon>Pseudomonadota</taxon>
        <taxon>Alphaproteobacteria</taxon>
        <taxon>Hyphomicrobiales</taxon>
        <taxon>Nitrobacteraceae</taxon>
        <taxon>Rhodopseudomonas</taxon>
    </lineage>
</organism>
<sequence length="368" mass="39495">MSADDVQGPPQGVDQILGSPKLAAAIESDRYKHLLDNVPVAIAVSRGCGADQQVVYINQAFEGLTSLSKPDACGQGWSSLDGFADQDDSGRLLGAAIRDGEDFLGVFRKVAPSDRLLIVQAYAAVIESDDGVESYRIAALVDVGSRERAQIERFEVQIRERDTLMRELQHRVKNNLQLITALVRLEARSAAEGETVALARLASRIEALTALYRVLSDESPHADGGQIDLGQYLSDIANAVIRANASSDVNCEVNAGYCPLSVNIAMPAGLLVNEMLTNALKYAFVGRDGGRIKVICETDQGRVRIIVSDDGVGLPEGQSWPSPRKLGALILQTLKENARNVSFEARSIRGQGAFFTIGFDAPSSPAAN</sequence>
<evidence type="ECO:0000256" key="4">
    <source>
        <dbReference type="ARBA" id="ARBA00022553"/>
    </source>
</evidence>
<dbReference type="PANTHER" id="PTHR41523:SF8">
    <property type="entry name" value="ETHYLENE RESPONSE SENSOR PROTEIN"/>
    <property type="match status" value="1"/>
</dbReference>
<dbReference type="Pfam" id="PF07568">
    <property type="entry name" value="HisKA_2"/>
    <property type="match status" value="1"/>
</dbReference>
<evidence type="ECO:0000256" key="3">
    <source>
        <dbReference type="ARBA" id="ARBA00021740"/>
    </source>
</evidence>
<dbReference type="AlphaFoldDB" id="A0AAX3DV53"/>
<evidence type="ECO:0000313" key="11">
    <source>
        <dbReference type="Proteomes" id="UP001163166"/>
    </source>
</evidence>
<dbReference type="InterPro" id="IPR000014">
    <property type="entry name" value="PAS"/>
</dbReference>
<dbReference type="InterPro" id="IPR036890">
    <property type="entry name" value="HATPase_C_sf"/>
</dbReference>
<dbReference type="SUPFAM" id="SSF55785">
    <property type="entry name" value="PYP-like sensor domain (PAS domain)"/>
    <property type="match status" value="1"/>
</dbReference>
<dbReference type="Proteomes" id="UP001163166">
    <property type="component" value="Chromosome"/>
</dbReference>
<keyword evidence="8" id="KW-0067">ATP-binding</keyword>
<name>A0AAX3DV53_RHOPL</name>
<proteinExistence type="predicted"/>
<dbReference type="InterPro" id="IPR011102">
    <property type="entry name" value="Sig_transdc_His_kinase_HWE"/>
</dbReference>
<dbReference type="GO" id="GO:0005524">
    <property type="term" value="F:ATP binding"/>
    <property type="evidence" value="ECO:0007669"/>
    <property type="project" value="UniProtKB-KW"/>
</dbReference>
<dbReference type="InterPro" id="IPR011495">
    <property type="entry name" value="Sig_transdc_His_kin_sub2_dim/P"/>
</dbReference>
<dbReference type="SMART" id="SM00911">
    <property type="entry name" value="HWE_HK"/>
    <property type="match status" value="1"/>
</dbReference>
<evidence type="ECO:0000256" key="1">
    <source>
        <dbReference type="ARBA" id="ARBA00000085"/>
    </source>
</evidence>
<dbReference type="Pfam" id="PF02518">
    <property type="entry name" value="HATPase_c"/>
    <property type="match status" value="1"/>
</dbReference>
<dbReference type="PANTHER" id="PTHR41523">
    <property type="entry name" value="TWO-COMPONENT SYSTEM SENSOR PROTEIN"/>
    <property type="match status" value="1"/>
</dbReference>
<evidence type="ECO:0000256" key="6">
    <source>
        <dbReference type="ARBA" id="ARBA00022741"/>
    </source>
</evidence>
<keyword evidence="7" id="KW-0418">Kinase</keyword>
<keyword evidence="6" id="KW-0547">Nucleotide-binding</keyword>
<dbReference type="RefSeq" id="WP_264073766.1">
    <property type="nucleotide sequence ID" value="NZ_CP076676.1"/>
</dbReference>
<gene>
    <name evidence="10" type="ORF">KQX62_15560</name>
</gene>
<evidence type="ECO:0000259" key="9">
    <source>
        <dbReference type="SMART" id="SM00911"/>
    </source>
</evidence>
<keyword evidence="5" id="KW-0808">Transferase</keyword>
<dbReference type="Pfam" id="PF13188">
    <property type="entry name" value="PAS_8"/>
    <property type="match status" value="1"/>
</dbReference>
<feature type="domain" description="Signal transduction histidine kinase HWE region" evidence="9">
    <location>
        <begin position="167"/>
        <end position="255"/>
    </location>
</feature>
<evidence type="ECO:0000313" key="10">
    <source>
        <dbReference type="EMBL" id="UYO38151.1"/>
    </source>
</evidence>
<dbReference type="SUPFAM" id="SSF55874">
    <property type="entry name" value="ATPase domain of HSP90 chaperone/DNA topoisomerase II/histidine kinase"/>
    <property type="match status" value="1"/>
</dbReference>